<dbReference type="Proteomes" id="UP000326924">
    <property type="component" value="Unassembled WGS sequence"/>
</dbReference>
<comment type="caution">
    <text evidence="1">The sequence shown here is derived from an EMBL/GenBank/DDBJ whole genome shotgun (WGS) entry which is preliminary data.</text>
</comment>
<reference evidence="1 2" key="1">
    <citation type="submission" date="2019-09" db="EMBL/GenBank/DDBJ databases">
        <title>Draft genome of the ectomycorrhizal ascomycete Sphaerosporella brunnea.</title>
        <authorList>
            <consortium name="DOE Joint Genome Institute"/>
            <person name="Benucci G.M."/>
            <person name="Marozzi G."/>
            <person name="Antonielli L."/>
            <person name="Sanchez S."/>
            <person name="Marco P."/>
            <person name="Wang X."/>
            <person name="Falini L.B."/>
            <person name="Barry K."/>
            <person name="Haridas S."/>
            <person name="Lipzen A."/>
            <person name="Labutti K."/>
            <person name="Grigoriev I.V."/>
            <person name="Murat C."/>
            <person name="Martin F."/>
            <person name="Albertini E."/>
            <person name="Donnini D."/>
            <person name="Bonito G."/>
        </authorList>
    </citation>
    <scope>NUCLEOTIDE SEQUENCE [LARGE SCALE GENOMIC DNA]</scope>
    <source>
        <strain evidence="1 2">Sb_GMNB300</strain>
    </source>
</reference>
<evidence type="ECO:0000313" key="2">
    <source>
        <dbReference type="Proteomes" id="UP000326924"/>
    </source>
</evidence>
<name>A0A5J5EC31_9PEZI</name>
<organism evidence="1 2">
    <name type="scientific">Sphaerosporella brunnea</name>
    <dbReference type="NCBI Taxonomy" id="1250544"/>
    <lineage>
        <taxon>Eukaryota</taxon>
        <taxon>Fungi</taxon>
        <taxon>Dikarya</taxon>
        <taxon>Ascomycota</taxon>
        <taxon>Pezizomycotina</taxon>
        <taxon>Pezizomycetes</taxon>
        <taxon>Pezizales</taxon>
        <taxon>Pyronemataceae</taxon>
        <taxon>Sphaerosporella</taxon>
    </lineage>
</organism>
<accession>A0A5J5EC31</accession>
<dbReference type="EMBL" id="VXIS01000728">
    <property type="protein sequence ID" value="KAA8892569.1"/>
    <property type="molecule type" value="Genomic_DNA"/>
</dbReference>
<keyword evidence="2" id="KW-1185">Reference proteome</keyword>
<proteinExistence type="predicted"/>
<sequence length="158" mass="17256">MFGVDTYDLKLTALHSLHLILRKKVDEELGANAKREKAAARKLVAERQAVDQEIEAAKIRPQQPRPGLIAMAPPVPVSLAPVSPTLPPPPPTAPLTYGLPHLLSTPPVQAERQEKRHIMEQANTAAEIHSKRAALEVTSFGLEIARSHLNVTKLLELA</sequence>
<protein>
    <submittedName>
        <fullName evidence="1">Uncharacterized protein</fullName>
    </submittedName>
</protein>
<dbReference type="AlphaFoldDB" id="A0A5J5EC31"/>
<dbReference type="InParanoid" id="A0A5J5EC31"/>
<gene>
    <name evidence="1" type="ORF">FN846DRAFT_915218</name>
</gene>
<evidence type="ECO:0000313" key="1">
    <source>
        <dbReference type="EMBL" id="KAA8892569.1"/>
    </source>
</evidence>